<proteinExistence type="predicted"/>
<feature type="region of interest" description="Disordered" evidence="1">
    <location>
        <begin position="156"/>
        <end position="186"/>
    </location>
</feature>
<comment type="caution">
    <text evidence="2">The sequence shown here is derived from an EMBL/GenBank/DDBJ whole genome shotgun (WGS) entry which is preliminary data.</text>
</comment>
<dbReference type="EMBL" id="CAJVQB010074337">
    <property type="protein sequence ID" value="CAG8844008.1"/>
    <property type="molecule type" value="Genomic_DNA"/>
</dbReference>
<accession>A0ABN7WYT0</accession>
<evidence type="ECO:0000313" key="2">
    <source>
        <dbReference type="EMBL" id="CAG8844008.1"/>
    </source>
</evidence>
<evidence type="ECO:0000313" key="3">
    <source>
        <dbReference type="Proteomes" id="UP000789901"/>
    </source>
</evidence>
<dbReference type="Proteomes" id="UP000789901">
    <property type="component" value="Unassembled WGS sequence"/>
</dbReference>
<protein>
    <submittedName>
        <fullName evidence="2">736_t:CDS:1</fullName>
    </submittedName>
</protein>
<reference evidence="2 3" key="1">
    <citation type="submission" date="2021-06" db="EMBL/GenBank/DDBJ databases">
        <authorList>
            <person name="Kallberg Y."/>
            <person name="Tangrot J."/>
            <person name="Rosling A."/>
        </authorList>
    </citation>
    <scope>NUCLEOTIDE SEQUENCE [LARGE SCALE GENOMIC DNA]</scope>
    <source>
        <strain evidence="2 3">120-4 pot B 10/14</strain>
    </source>
</reference>
<evidence type="ECO:0000256" key="1">
    <source>
        <dbReference type="SAM" id="MobiDB-lite"/>
    </source>
</evidence>
<organism evidence="2 3">
    <name type="scientific">Gigaspora margarita</name>
    <dbReference type="NCBI Taxonomy" id="4874"/>
    <lineage>
        <taxon>Eukaryota</taxon>
        <taxon>Fungi</taxon>
        <taxon>Fungi incertae sedis</taxon>
        <taxon>Mucoromycota</taxon>
        <taxon>Glomeromycotina</taxon>
        <taxon>Glomeromycetes</taxon>
        <taxon>Diversisporales</taxon>
        <taxon>Gigasporaceae</taxon>
        <taxon>Gigaspora</taxon>
    </lineage>
</organism>
<sequence>MPRKNKNLSVPYCFCDEPASPSYSDEFGLLYECSNMNQLSSDVKVCCFHIHKEALDSFFDNSGRIRNAYEELKICPFFNLTYCAYFRTWNNHLMNGVQPKCTYHLFANITAFKKPQESYHPKHNRSVNENFINLINSSLYNNFKTVQNSPWYMQAEKNSQSKGSGSKLETEKVNRKPLDTSLENLY</sequence>
<feature type="compositionally biased region" description="Basic and acidic residues" evidence="1">
    <location>
        <begin position="168"/>
        <end position="178"/>
    </location>
</feature>
<keyword evidence="3" id="KW-1185">Reference proteome</keyword>
<name>A0ABN7WYT0_GIGMA</name>
<gene>
    <name evidence="2" type="ORF">GMARGA_LOCUS36854</name>
</gene>